<dbReference type="InterPro" id="IPR002156">
    <property type="entry name" value="RNaseH_domain"/>
</dbReference>
<evidence type="ECO:0000256" key="2">
    <source>
        <dbReference type="ARBA" id="ARBA00022695"/>
    </source>
</evidence>
<dbReference type="Pfam" id="PF06817">
    <property type="entry name" value="RVT_thumb"/>
    <property type="match status" value="1"/>
</dbReference>
<dbReference type="InterPro" id="IPR010661">
    <property type="entry name" value="RVT_thumb"/>
</dbReference>
<evidence type="ECO:0000256" key="6">
    <source>
        <dbReference type="ARBA" id="ARBA00022918"/>
    </source>
</evidence>
<keyword evidence="1" id="KW-0808">Transferase</keyword>
<dbReference type="PROSITE" id="PS50879">
    <property type="entry name" value="RNASE_H_1"/>
    <property type="match status" value="1"/>
</dbReference>
<keyword evidence="2" id="KW-0548">Nucleotidyltransferase</keyword>
<dbReference type="PANTHER" id="PTHR41694">
    <property type="entry name" value="ENDOGENOUS RETROVIRUS GROUP K MEMBER POL PROTEIN"/>
    <property type="match status" value="1"/>
</dbReference>
<gene>
    <name evidence="8" type="primary">Ervk18_1</name>
    <name evidence="8" type="ORF">PHEMEL_R05569</name>
</gene>
<feature type="domain" description="RNase H type-1" evidence="7">
    <location>
        <begin position="190"/>
        <end position="258"/>
    </location>
</feature>
<keyword evidence="6" id="KW-0695">RNA-directed DNA polymerase</keyword>
<keyword evidence="4" id="KW-0255">Endonuclease</keyword>
<keyword evidence="3" id="KW-0540">Nuclease</keyword>
<accession>A0A7K7DPR3</accession>
<sequence length="258" mass="29139">AGLEISATKIQAVPPWKYLGWRMTETTIMPQKIQIRTSVKNLQELQQLLGEINWVRPVLGITNDELSPLFDLLRGSCDITSPRTLTPEAHAALDKITEALQRRQAHRFLEMIAQIVMKARSRLLTLAGQEFSVIYLPLKKDYLNWAMQNSDDLQYAFLGFPGLCSIHYPAHKLLQAKLNFREKPKLSEEPLNAVTLFTDGSGKTHKSVATWLNQKTNAWESDVQTVEGSPQIVELAAVVRAFQLFPQPLNLITDSAYV</sequence>
<dbReference type="Proteomes" id="UP000578259">
    <property type="component" value="Unassembled WGS sequence"/>
</dbReference>
<feature type="non-terminal residue" evidence="8">
    <location>
        <position position="258"/>
    </location>
</feature>
<dbReference type="InterPro" id="IPR036397">
    <property type="entry name" value="RNaseH_sf"/>
</dbReference>
<keyword evidence="5" id="KW-0378">Hydrolase</keyword>
<dbReference type="Pfam" id="PF00075">
    <property type="entry name" value="RNase_H"/>
    <property type="match status" value="1"/>
</dbReference>
<dbReference type="PANTHER" id="PTHR41694:SF3">
    <property type="entry name" value="RNA-DIRECTED DNA POLYMERASE-RELATED"/>
    <property type="match status" value="1"/>
</dbReference>
<evidence type="ECO:0000313" key="8">
    <source>
        <dbReference type="EMBL" id="NWY34323.1"/>
    </source>
</evidence>
<organism evidence="8 9">
    <name type="scientific">Pheucticus melanocephalus</name>
    <name type="common">Black-headed grosbeak</name>
    <name type="synonym">Guiraca melanocephala</name>
    <dbReference type="NCBI Taxonomy" id="371919"/>
    <lineage>
        <taxon>Eukaryota</taxon>
        <taxon>Metazoa</taxon>
        <taxon>Chordata</taxon>
        <taxon>Craniata</taxon>
        <taxon>Vertebrata</taxon>
        <taxon>Euteleostomi</taxon>
        <taxon>Archelosauria</taxon>
        <taxon>Archosauria</taxon>
        <taxon>Dinosauria</taxon>
        <taxon>Saurischia</taxon>
        <taxon>Theropoda</taxon>
        <taxon>Coelurosauria</taxon>
        <taxon>Aves</taxon>
        <taxon>Neognathae</taxon>
        <taxon>Neoaves</taxon>
        <taxon>Telluraves</taxon>
        <taxon>Australaves</taxon>
        <taxon>Passeriformes</taxon>
        <taxon>Cardinalidae</taxon>
        <taxon>Pheucticus</taxon>
    </lineage>
</organism>
<evidence type="ECO:0000256" key="3">
    <source>
        <dbReference type="ARBA" id="ARBA00022722"/>
    </source>
</evidence>
<dbReference type="InterPro" id="IPR043502">
    <property type="entry name" value="DNA/RNA_pol_sf"/>
</dbReference>
<dbReference type="SUPFAM" id="SSF56672">
    <property type="entry name" value="DNA/RNA polymerases"/>
    <property type="match status" value="1"/>
</dbReference>
<dbReference type="GO" id="GO:0003964">
    <property type="term" value="F:RNA-directed DNA polymerase activity"/>
    <property type="evidence" value="ECO:0007669"/>
    <property type="project" value="UniProtKB-KW"/>
</dbReference>
<dbReference type="GO" id="GO:0004523">
    <property type="term" value="F:RNA-DNA hybrid ribonuclease activity"/>
    <property type="evidence" value="ECO:0007669"/>
    <property type="project" value="InterPro"/>
</dbReference>
<dbReference type="SUPFAM" id="SSF53098">
    <property type="entry name" value="Ribonuclease H-like"/>
    <property type="match status" value="1"/>
</dbReference>
<dbReference type="EMBL" id="VZSJ01015127">
    <property type="protein sequence ID" value="NWY34323.1"/>
    <property type="molecule type" value="Genomic_DNA"/>
</dbReference>
<dbReference type="InterPro" id="IPR012337">
    <property type="entry name" value="RNaseH-like_sf"/>
</dbReference>
<dbReference type="InterPro" id="IPR043128">
    <property type="entry name" value="Rev_trsase/Diguanyl_cyclase"/>
</dbReference>
<keyword evidence="9" id="KW-1185">Reference proteome</keyword>
<comment type="caution">
    <text evidence="8">The sequence shown here is derived from an EMBL/GenBank/DDBJ whole genome shotgun (WGS) entry which is preliminary data.</text>
</comment>
<evidence type="ECO:0000256" key="5">
    <source>
        <dbReference type="ARBA" id="ARBA00022801"/>
    </source>
</evidence>
<name>A0A7K7DPR3_PHEME</name>
<dbReference type="Gene3D" id="3.30.420.10">
    <property type="entry name" value="Ribonuclease H-like superfamily/Ribonuclease H"/>
    <property type="match status" value="1"/>
</dbReference>
<evidence type="ECO:0000313" key="9">
    <source>
        <dbReference type="Proteomes" id="UP000578259"/>
    </source>
</evidence>
<feature type="non-terminal residue" evidence="8">
    <location>
        <position position="1"/>
    </location>
</feature>
<evidence type="ECO:0000256" key="1">
    <source>
        <dbReference type="ARBA" id="ARBA00022679"/>
    </source>
</evidence>
<dbReference type="AlphaFoldDB" id="A0A7K7DPR3"/>
<evidence type="ECO:0000256" key="4">
    <source>
        <dbReference type="ARBA" id="ARBA00022759"/>
    </source>
</evidence>
<dbReference type="GO" id="GO:0035613">
    <property type="term" value="F:RNA stem-loop binding"/>
    <property type="evidence" value="ECO:0007669"/>
    <property type="project" value="TreeGrafter"/>
</dbReference>
<reference evidence="8 9" key="1">
    <citation type="submission" date="2019-09" db="EMBL/GenBank/DDBJ databases">
        <title>Bird 10,000 Genomes (B10K) Project - Family phase.</title>
        <authorList>
            <person name="Zhang G."/>
        </authorList>
    </citation>
    <scope>NUCLEOTIDE SEQUENCE [LARGE SCALE GENOMIC DNA]</scope>
    <source>
        <strain evidence="8">OUT-0018</strain>
        <tissue evidence="8">Muscle</tissue>
    </source>
</reference>
<protein>
    <submittedName>
        <fullName evidence="8">POK18 protein</fullName>
    </submittedName>
</protein>
<dbReference type="Gene3D" id="3.30.70.270">
    <property type="match status" value="1"/>
</dbReference>
<proteinExistence type="predicted"/>
<evidence type="ECO:0000259" key="7">
    <source>
        <dbReference type="PROSITE" id="PS50879"/>
    </source>
</evidence>